<dbReference type="OrthoDB" id="31158at2"/>
<keyword evidence="1" id="KW-0378">Hydrolase</keyword>
<evidence type="ECO:0000313" key="3">
    <source>
        <dbReference type="EMBL" id="KON89463.1"/>
    </source>
</evidence>
<dbReference type="Pfam" id="PF00326">
    <property type="entry name" value="Peptidase_S9"/>
    <property type="match status" value="1"/>
</dbReference>
<dbReference type="InterPro" id="IPR029058">
    <property type="entry name" value="AB_hydrolase_fold"/>
</dbReference>
<gene>
    <name evidence="3" type="ORF">AF332_23350</name>
</gene>
<dbReference type="STRING" id="1459.AF332_23350"/>
<sequence length="255" mass="29192">MVVIEHKHIKEIPVLELAKQEYKGERLPFIIFVHGFTSAKEHNLHYAYLLAEKGFRVVLPDTLLHGERSEGLSGSDLNFKLWDIVLNTIAELKIIRDAYDDADLIDQGRIGLVGTSMGGIVTLGALTQYEWIKTAVSLMGMPYYEKFAQLQLDELKKNNIKIPLTNEELADLLGILRERDLGLQPEKLGGRPLMFWHGKKDPVVPYFYTYQFYETIQPLYSGAPENLMFISDDQAGHKVSREGLLETVKWFEEHL</sequence>
<reference evidence="4" key="1">
    <citation type="submission" date="2015-07" db="EMBL/GenBank/DDBJ databases">
        <title>Fjat-10036 dsm4.</title>
        <authorList>
            <person name="Liu B."/>
            <person name="Wang J."/>
            <person name="Zhu Y."/>
            <person name="Liu G."/>
            <person name="Chen Q."/>
            <person name="Chen Z."/>
            <person name="Lan J."/>
            <person name="Che J."/>
            <person name="Ge C."/>
            <person name="Shi H."/>
            <person name="Pan Z."/>
            <person name="Liu X."/>
        </authorList>
    </citation>
    <scope>NUCLEOTIDE SEQUENCE [LARGE SCALE GENOMIC DNA]</scope>
    <source>
        <strain evidence="4">DSM 4</strain>
    </source>
</reference>
<dbReference type="EMBL" id="LGUF01000007">
    <property type="protein sequence ID" value="KON89463.1"/>
    <property type="molecule type" value="Genomic_DNA"/>
</dbReference>
<dbReference type="GO" id="GO:0006508">
    <property type="term" value="P:proteolysis"/>
    <property type="evidence" value="ECO:0007669"/>
    <property type="project" value="InterPro"/>
</dbReference>
<accession>A0A0M0GI83</accession>
<evidence type="ECO:0000259" key="2">
    <source>
        <dbReference type="Pfam" id="PF00326"/>
    </source>
</evidence>
<evidence type="ECO:0000313" key="4">
    <source>
        <dbReference type="Proteomes" id="UP000037109"/>
    </source>
</evidence>
<dbReference type="SUPFAM" id="SSF53474">
    <property type="entry name" value="alpha/beta-Hydrolases"/>
    <property type="match status" value="1"/>
</dbReference>
<keyword evidence="4" id="KW-1185">Reference proteome</keyword>
<dbReference type="AlphaFoldDB" id="A0A0M0GI83"/>
<name>A0A0M0GI83_SPOGL</name>
<proteinExistence type="predicted"/>
<dbReference type="Gene3D" id="3.40.50.1820">
    <property type="entry name" value="alpha/beta hydrolase"/>
    <property type="match status" value="1"/>
</dbReference>
<dbReference type="Proteomes" id="UP000037109">
    <property type="component" value="Unassembled WGS sequence"/>
</dbReference>
<evidence type="ECO:0000256" key="1">
    <source>
        <dbReference type="ARBA" id="ARBA00022801"/>
    </source>
</evidence>
<organism evidence="3 4">
    <name type="scientific">Sporosarcina globispora</name>
    <name type="common">Bacillus globisporus</name>
    <dbReference type="NCBI Taxonomy" id="1459"/>
    <lineage>
        <taxon>Bacteria</taxon>
        <taxon>Bacillati</taxon>
        <taxon>Bacillota</taxon>
        <taxon>Bacilli</taxon>
        <taxon>Bacillales</taxon>
        <taxon>Caryophanaceae</taxon>
        <taxon>Sporosarcina</taxon>
    </lineage>
</organism>
<dbReference type="PATRIC" id="fig|1459.3.peg.5147"/>
<dbReference type="InterPro" id="IPR050261">
    <property type="entry name" value="FrsA_esterase"/>
</dbReference>
<dbReference type="GO" id="GO:0008236">
    <property type="term" value="F:serine-type peptidase activity"/>
    <property type="evidence" value="ECO:0007669"/>
    <property type="project" value="InterPro"/>
</dbReference>
<dbReference type="PANTHER" id="PTHR22946">
    <property type="entry name" value="DIENELACTONE HYDROLASE DOMAIN-CONTAINING PROTEIN-RELATED"/>
    <property type="match status" value="1"/>
</dbReference>
<dbReference type="InterPro" id="IPR001375">
    <property type="entry name" value="Peptidase_S9_cat"/>
</dbReference>
<feature type="domain" description="Peptidase S9 prolyl oligopeptidase catalytic" evidence="2">
    <location>
        <begin position="47"/>
        <end position="254"/>
    </location>
</feature>
<protein>
    <submittedName>
        <fullName evidence="3">Esterase</fullName>
    </submittedName>
</protein>
<dbReference type="PANTHER" id="PTHR22946:SF9">
    <property type="entry name" value="POLYKETIDE TRANSFERASE AF380"/>
    <property type="match status" value="1"/>
</dbReference>
<comment type="caution">
    <text evidence="3">The sequence shown here is derived from an EMBL/GenBank/DDBJ whole genome shotgun (WGS) entry which is preliminary data.</text>
</comment>
<dbReference type="GO" id="GO:0052689">
    <property type="term" value="F:carboxylic ester hydrolase activity"/>
    <property type="evidence" value="ECO:0007669"/>
    <property type="project" value="UniProtKB-ARBA"/>
</dbReference>
<dbReference type="RefSeq" id="WP_053436829.1">
    <property type="nucleotide sequence ID" value="NZ_LGUF01000007.1"/>
</dbReference>